<accession>A0A0K1LQ95</accession>
<dbReference type="EMBL" id="KT001919">
    <property type="protein sequence ID" value="AKU44702.1"/>
    <property type="molecule type" value="Genomic_DNA"/>
</dbReference>
<evidence type="ECO:0000313" key="1">
    <source>
        <dbReference type="EMBL" id="AKU44702.1"/>
    </source>
</evidence>
<name>A0A0K1LQ95_9CAUD</name>
<dbReference type="Proteomes" id="UP000222117">
    <property type="component" value="Segment"/>
</dbReference>
<organism evidence="1 2">
    <name type="scientific">Klebsiella phage Miro</name>
    <dbReference type="NCBI Taxonomy" id="1675608"/>
    <lineage>
        <taxon>Viruses</taxon>
        <taxon>Duplodnaviria</taxon>
        <taxon>Heunggongvirae</taxon>
        <taxon>Uroviricota</taxon>
        <taxon>Caudoviricetes</taxon>
        <taxon>Pantevenvirales</taxon>
        <taxon>Straboviridae</taxon>
        <taxon>Slopekvirus</taxon>
        <taxon>Klebsiella virus Miro</taxon>
    </lineage>
</organism>
<proteinExistence type="predicted"/>
<sequence length="106" mass="12274">MEYEICVKMPPYQLGEEITFSQTLPVPIDLFSLRKYLERFDLNEYTIQIVRIKNPVAYALSFDVGESQTTTMDDFVSLLSSKFGCDDALDIISKKVNEILIKFTYK</sequence>
<gene>
    <name evidence="1" type="ORF">CPT_Miro118</name>
</gene>
<evidence type="ECO:0000313" key="2">
    <source>
        <dbReference type="Proteomes" id="UP000222117"/>
    </source>
</evidence>
<reference evidence="1 2" key="1">
    <citation type="journal article" date="2015" name="Genome Announc.">
        <title>Complete Genome Sequence of Klebsiella pneumoniae Carbapenemase-Producing K. pneumoniae Myophage Miro.</title>
        <authorList>
            <person name="Mijalis E.M."/>
            <person name="Lessor L.E."/>
            <person name="Cahill J.L."/>
            <person name="Rasche E.S."/>
            <person name="Kuty Everett G.F."/>
        </authorList>
    </citation>
    <scope>NUCLEOTIDE SEQUENCE [LARGE SCALE GENOMIC DNA]</scope>
</reference>
<protein>
    <submittedName>
        <fullName evidence="1">Uncharacterized protein</fullName>
    </submittedName>
</protein>